<comment type="similarity">
    <text evidence="1">Belongs to the UxaA family.</text>
</comment>
<dbReference type="Pfam" id="PF04295">
    <property type="entry name" value="GD_AH_second"/>
    <property type="match status" value="1"/>
</dbReference>
<feature type="domain" description="SAF" evidence="3">
    <location>
        <begin position="11"/>
        <end position="82"/>
    </location>
</feature>
<dbReference type="GO" id="GO:0016829">
    <property type="term" value="F:lyase activity"/>
    <property type="evidence" value="ECO:0007669"/>
    <property type="project" value="UniProtKB-KW"/>
</dbReference>
<organism evidence="4 5">
    <name type="scientific">Cetobacterium somerae ATCC BAA-474</name>
    <dbReference type="NCBI Taxonomy" id="1319815"/>
    <lineage>
        <taxon>Bacteria</taxon>
        <taxon>Fusobacteriati</taxon>
        <taxon>Fusobacteriota</taxon>
        <taxon>Fusobacteriia</taxon>
        <taxon>Fusobacteriales</taxon>
        <taxon>Fusobacteriaceae</taxon>
        <taxon>Cetobacterium</taxon>
    </lineage>
</organism>
<dbReference type="HOGENOM" id="CLU_029189_0_0_0"/>
<dbReference type="SMART" id="SM00858">
    <property type="entry name" value="SAF"/>
    <property type="match status" value="1"/>
</dbReference>
<dbReference type="PANTHER" id="PTHR30536">
    <property type="entry name" value="ALTRONATE/GALACTARATE DEHYDRATASE"/>
    <property type="match status" value="1"/>
</dbReference>
<sequence>MKKCIRINKKDNVAVALLPINKGEIVEVEDLKIKLKEDIKKGHKFTLELLGKNKDVIKYGMPIGHTLKDVEAGQWIHTHNLKTNLNDLDTYSYGDLEGVDLEGAKRKKVNVYLRKNNKIGIRNELWIIPTVGCVNGIGENIIEEFKKRFDISKVDGLNVFKHNYGCSQLGKDHITTRTTLQNIVTHPNAGGVLVLGLGCENNQVKEFKETLGEFDKERVRFLIAQDSEDEIEEGVELLKELYDKVISESRVEKEFGDLVVGLECGGSDGFSGITANPLVGEFSDYIVEHDGTTILTEVPEMFGAETLLMKRCINKDIFNKTVDMVNDFKKYFISYNQSIYENPSPGNKEGGISTLEDKSLGCTQKSGISKVKDVLRYGEVVKSKGLVLLEAPGNDLVATTALGAAGAHIVLFTTGRGTPYGGFVPTIKISTNTELAKKKPKWIDFDAGKLLDSNVTMKELLDEFVDYIIEVVEGRKTNNEINNFKEIAIFKNGVTL</sequence>
<dbReference type="InterPro" id="IPR013974">
    <property type="entry name" value="SAF"/>
</dbReference>
<reference evidence="4 5" key="1">
    <citation type="submission" date="2013-08" db="EMBL/GenBank/DDBJ databases">
        <authorList>
            <person name="Weinstock G."/>
            <person name="Sodergren E."/>
            <person name="Wylie T."/>
            <person name="Fulton L."/>
            <person name="Fulton R."/>
            <person name="Fronick C."/>
            <person name="O'Laughlin M."/>
            <person name="Godfrey J."/>
            <person name="Miner T."/>
            <person name="Herter B."/>
            <person name="Appelbaum E."/>
            <person name="Cordes M."/>
            <person name="Lek S."/>
            <person name="Wollam A."/>
            <person name="Pepin K.H."/>
            <person name="Palsikar V.B."/>
            <person name="Mitreva M."/>
            <person name="Wilson R.K."/>
        </authorList>
    </citation>
    <scope>NUCLEOTIDE SEQUENCE [LARGE SCALE GENOMIC DNA]</scope>
    <source>
        <strain evidence="4 5">ATCC BAA-474</strain>
    </source>
</reference>
<name>U7V8R4_9FUSO</name>
<dbReference type="Proteomes" id="UP000017081">
    <property type="component" value="Unassembled WGS sequence"/>
</dbReference>
<dbReference type="Pfam" id="PF20629">
    <property type="entry name" value="GD_AH_C"/>
    <property type="match status" value="1"/>
</dbReference>
<dbReference type="PANTHER" id="PTHR30536:SF5">
    <property type="entry name" value="ALTRONATE DEHYDRATASE"/>
    <property type="match status" value="1"/>
</dbReference>
<proteinExistence type="inferred from homology"/>
<evidence type="ECO:0000256" key="2">
    <source>
        <dbReference type="ARBA" id="ARBA00023239"/>
    </source>
</evidence>
<dbReference type="GO" id="GO:0019698">
    <property type="term" value="P:D-galacturonate catabolic process"/>
    <property type="evidence" value="ECO:0007669"/>
    <property type="project" value="TreeGrafter"/>
</dbReference>
<dbReference type="eggNOG" id="COG2721">
    <property type="taxonomic scope" value="Bacteria"/>
</dbReference>
<dbReference type="InterPro" id="IPR048332">
    <property type="entry name" value="GD_AH_C"/>
</dbReference>
<comment type="caution">
    <text evidence="4">The sequence shown here is derived from an EMBL/GenBank/DDBJ whole genome shotgun (WGS) entry which is preliminary data.</text>
</comment>
<dbReference type="Pfam" id="PF08666">
    <property type="entry name" value="SAF"/>
    <property type="match status" value="1"/>
</dbReference>
<evidence type="ECO:0000313" key="5">
    <source>
        <dbReference type="Proteomes" id="UP000017081"/>
    </source>
</evidence>
<dbReference type="InterPro" id="IPR044144">
    <property type="entry name" value="SAF_UxaA/GarD"/>
</dbReference>
<dbReference type="Gene3D" id="2.30.130.110">
    <property type="match status" value="1"/>
</dbReference>
<dbReference type="RefSeq" id="WP_023051755.1">
    <property type="nucleotide sequence ID" value="NZ_CP173062.2"/>
</dbReference>
<dbReference type="PATRIC" id="fig|1319815.3.peg.2140"/>
<accession>U7V8R4</accession>
<dbReference type="CDD" id="cd11613">
    <property type="entry name" value="SAF_AH_GD"/>
    <property type="match status" value="1"/>
</dbReference>
<keyword evidence="2" id="KW-0456">Lyase</keyword>
<evidence type="ECO:0000259" key="3">
    <source>
        <dbReference type="SMART" id="SM00858"/>
    </source>
</evidence>
<dbReference type="EMBL" id="AXZF01000101">
    <property type="protein sequence ID" value="ERT67901.1"/>
    <property type="molecule type" value="Genomic_DNA"/>
</dbReference>
<keyword evidence="5" id="KW-1185">Reference proteome</keyword>
<evidence type="ECO:0000256" key="1">
    <source>
        <dbReference type="ARBA" id="ARBA00010986"/>
    </source>
</evidence>
<dbReference type="AlphaFoldDB" id="U7V8R4"/>
<protein>
    <submittedName>
        <fullName evidence="4">SAF domain protein</fullName>
    </submittedName>
</protein>
<evidence type="ECO:0000313" key="4">
    <source>
        <dbReference type="EMBL" id="ERT67901.1"/>
    </source>
</evidence>
<dbReference type="InterPro" id="IPR007392">
    <property type="entry name" value="GD_AH_second"/>
</dbReference>
<gene>
    <name evidence="4" type="ORF">HMPREF0202_02223</name>
</gene>
<dbReference type="STRING" id="1319815.HMPREF0202_02223"/>
<dbReference type="InterPro" id="IPR052172">
    <property type="entry name" value="UxaA_altronate/galactarate_dh"/>
</dbReference>